<accession>A0ABW2U792</accession>
<sequence>MYPISLGLNARQILEVGDEQLPHLRMRQAAGPATQYQHFFHIRVAQAFEQDAFAYHARGASQYGFDFHKRTREII</sequence>
<name>A0ABW2U792_9BACT</name>
<protein>
    <submittedName>
        <fullName evidence="1">Uncharacterized protein</fullName>
    </submittedName>
</protein>
<dbReference type="EMBL" id="JBHTEK010000001">
    <property type="protein sequence ID" value="MFC7669388.1"/>
    <property type="molecule type" value="Genomic_DNA"/>
</dbReference>
<reference evidence="2" key="1">
    <citation type="journal article" date="2019" name="Int. J. Syst. Evol. Microbiol.">
        <title>The Global Catalogue of Microorganisms (GCM) 10K type strain sequencing project: providing services to taxonomists for standard genome sequencing and annotation.</title>
        <authorList>
            <consortium name="The Broad Institute Genomics Platform"/>
            <consortium name="The Broad Institute Genome Sequencing Center for Infectious Disease"/>
            <person name="Wu L."/>
            <person name="Ma J."/>
        </authorList>
    </citation>
    <scope>NUCLEOTIDE SEQUENCE [LARGE SCALE GENOMIC DNA]</scope>
    <source>
        <strain evidence="2">JCM 19635</strain>
    </source>
</reference>
<evidence type="ECO:0000313" key="2">
    <source>
        <dbReference type="Proteomes" id="UP001596513"/>
    </source>
</evidence>
<gene>
    <name evidence="1" type="ORF">ACFQT0_20000</name>
</gene>
<organism evidence="1 2">
    <name type="scientific">Hymenobacter humi</name>
    <dbReference type="NCBI Taxonomy" id="1411620"/>
    <lineage>
        <taxon>Bacteria</taxon>
        <taxon>Pseudomonadati</taxon>
        <taxon>Bacteroidota</taxon>
        <taxon>Cytophagia</taxon>
        <taxon>Cytophagales</taxon>
        <taxon>Hymenobacteraceae</taxon>
        <taxon>Hymenobacter</taxon>
    </lineage>
</organism>
<keyword evidence="2" id="KW-1185">Reference proteome</keyword>
<dbReference type="RefSeq" id="WP_380204894.1">
    <property type="nucleotide sequence ID" value="NZ_JBHTEK010000001.1"/>
</dbReference>
<dbReference type="Proteomes" id="UP001596513">
    <property type="component" value="Unassembled WGS sequence"/>
</dbReference>
<proteinExistence type="predicted"/>
<evidence type="ECO:0000313" key="1">
    <source>
        <dbReference type="EMBL" id="MFC7669388.1"/>
    </source>
</evidence>
<comment type="caution">
    <text evidence="1">The sequence shown here is derived from an EMBL/GenBank/DDBJ whole genome shotgun (WGS) entry which is preliminary data.</text>
</comment>